<gene>
    <name evidence="4" type="ORF">HNR12_004899</name>
</gene>
<keyword evidence="2" id="KW-1133">Transmembrane helix</keyword>
<dbReference type="InterPro" id="IPR012495">
    <property type="entry name" value="TadE-like_dom"/>
</dbReference>
<organism evidence="4 5">
    <name type="scientific">Streptomonospora nanhaiensis</name>
    <dbReference type="NCBI Taxonomy" id="1323731"/>
    <lineage>
        <taxon>Bacteria</taxon>
        <taxon>Bacillati</taxon>
        <taxon>Actinomycetota</taxon>
        <taxon>Actinomycetes</taxon>
        <taxon>Streptosporangiales</taxon>
        <taxon>Nocardiopsidaceae</taxon>
        <taxon>Streptomonospora</taxon>
    </lineage>
</organism>
<dbReference type="Pfam" id="PF07811">
    <property type="entry name" value="TadE"/>
    <property type="match status" value="1"/>
</dbReference>
<reference evidence="4 5" key="1">
    <citation type="submission" date="2020-07" db="EMBL/GenBank/DDBJ databases">
        <title>Sequencing the genomes of 1000 actinobacteria strains.</title>
        <authorList>
            <person name="Klenk H.-P."/>
        </authorList>
    </citation>
    <scope>NUCLEOTIDE SEQUENCE [LARGE SCALE GENOMIC DNA]</scope>
    <source>
        <strain evidence="4 5">DSM 45927</strain>
    </source>
</reference>
<keyword evidence="2" id="KW-0812">Transmembrane</keyword>
<evidence type="ECO:0000313" key="5">
    <source>
        <dbReference type="Proteomes" id="UP000575985"/>
    </source>
</evidence>
<keyword evidence="2" id="KW-0472">Membrane</keyword>
<dbReference type="Proteomes" id="UP000575985">
    <property type="component" value="Unassembled WGS sequence"/>
</dbReference>
<dbReference type="AlphaFoldDB" id="A0A853BWQ9"/>
<evidence type="ECO:0000256" key="2">
    <source>
        <dbReference type="SAM" id="Phobius"/>
    </source>
</evidence>
<evidence type="ECO:0000259" key="3">
    <source>
        <dbReference type="Pfam" id="PF07811"/>
    </source>
</evidence>
<dbReference type="EMBL" id="JACCFO010000001">
    <property type="protein sequence ID" value="NYI98622.1"/>
    <property type="molecule type" value="Genomic_DNA"/>
</dbReference>
<feature type="domain" description="TadE-like" evidence="3">
    <location>
        <begin position="26"/>
        <end position="64"/>
    </location>
</feature>
<proteinExistence type="predicted"/>
<evidence type="ECO:0000256" key="1">
    <source>
        <dbReference type="SAM" id="MobiDB-lite"/>
    </source>
</evidence>
<accession>A0A853BWQ9</accession>
<feature type="region of interest" description="Disordered" evidence="1">
    <location>
        <begin position="1"/>
        <end position="25"/>
    </location>
</feature>
<sequence length="146" mass="15259">MARSTPRSGRPVAHRTRPRADDDRGSAEVAVATPLLLLLVLLVVQVAVWMHGDHTAASVARHAVETARAADSAGAQAQAEAFADEIGGSVLGNRVIVVERGEVSVRVVVEAEVPSLIPGLTWPVRHELTAPVERFVEPGEAGGAAP</sequence>
<name>A0A853BWQ9_9ACTN</name>
<feature type="transmembrane region" description="Helical" evidence="2">
    <location>
        <begin position="29"/>
        <end position="50"/>
    </location>
</feature>
<protein>
    <recommendedName>
        <fullName evidence="3">TadE-like domain-containing protein</fullName>
    </recommendedName>
</protein>
<dbReference type="RefSeq" id="WP_179769738.1">
    <property type="nucleotide sequence ID" value="NZ_JACCFO010000001.1"/>
</dbReference>
<comment type="caution">
    <text evidence="4">The sequence shown here is derived from an EMBL/GenBank/DDBJ whole genome shotgun (WGS) entry which is preliminary data.</text>
</comment>
<evidence type="ECO:0000313" key="4">
    <source>
        <dbReference type="EMBL" id="NYI98622.1"/>
    </source>
</evidence>
<keyword evidence="5" id="KW-1185">Reference proteome</keyword>